<evidence type="ECO:0000256" key="2">
    <source>
        <dbReference type="ARBA" id="ARBA00023125"/>
    </source>
</evidence>
<dbReference type="Proteomes" id="UP000287746">
    <property type="component" value="Unassembled WGS sequence"/>
</dbReference>
<dbReference type="GO" id="GO:0006355">
    <property type="term" value="P:regulation of DNA-templated transcription"/>
    <property type="evidence" value="ECO:0007669"/>
    <property type="project" value="InterPro"/>
</dbReference>
<sequence length="163" mass="17894">MRPDEPHSDPVDGRRPTDHAIERLSERQKDCLRLVARGYTSKEIGRQIGISPATVDNHVRAALDTLHVEGRAEAARMLVAAEASQPLTSQPQPLVQTTFDAAIDVVSGPSRRWWQKVVPPMGGSRNSLGVEAKLFAILWVAVLGFSSLMILTIGIAVLLWLLR</sequence>
<organism evidence="6 7">
    <name type="scientific">Sphingomonas koreensis</name>
    <dbReference type="NCBI Taxonomy" id="93064"/>
    <lineage>
        <taxon>Bacteria</taxon>
        <taxon>Pseudomonadati</taxon>
        <taxon>Pseudomonadota</taxon>
        <taxon>Alphaproteobacteria</taxon>
        <taxon>Sphingomonadales</taxon>
        <taxon>Sphingomonadaceae</taxon>
        <taxon>Sphingomonas</taxon>
    </lineage>
</organism>
<keyword evidence="2" id="KW-0238">DNA-binding</keyword>
<dbReference type="CDD" id="cd06170">
    <property type="entry name" value="LuxR_C_like"/>
    <property type="match status" value="1"/>
</dbReference>
<dbReference type="AlphaFoldDB" id="A0A430G9J1"/>
<protein>
    <submittedName>
        <fullName evidence="6">LuxR family transcriptional regulator</fullName>
    </submittedName>
</protein>
<accession>A0A430G9J1</accession>
<evidence type="ECO:0000256" key="3">
    <source>
        <dbReference type="ARBA" id="ARBA00023163"/>
    </source>
</evidence>
<evidence type="ECO:0000256" key="1">
    <source>
        <dbReference type="ARBA" id="ARBA00023015"/>
    </source>
</evidence>
<dbReference type="EMBL" id="QQYZ01000001">
    <property type="protein sequence ID" value="RSY90700.1"/>
    <property type="molecule type" value="Genomic_DNA"/>
</dbReference>
<evidence type="ECO:0000313" key="7">
    <source>
        <dbReference type="Proteomes" id="UP000287746"/>
    </source>
</evidence>
<comment type="caution">
    <text evidence="6">The sequence shown here is derived from an EMBL/GenBank/DDBJ whole genome shotgun (WGS) entry which is preliminary data.</text>
</comment>
<dbReference type="SUPFAM" id="SSF46894">
    <property type="entry name" value="C-terminal effector domain of the bipartite response regulators"/>
    <property type="match status" value="1"/>
</dbReference>
<feature type="domain" description="HTH luxR-type" evidence="5">
    <location>
        <begin position="17"/>
        <end position="82"/>
    </location>
</feature>
<keyword evidence="4" id="KW-0812">Transmembrane</keyword>
<gene>
    <name evidence="6" type="ORF">DAH66_01655</name>
</gene>
<dbReference type="PANTHER" id="PTHR44688:SF16">
    <property type="entry name" value="DNA-BINDING TRANSCRIPTIONAL ACTIVATOR DEVR_DOSR"/>
    <property type="match status" value="1"/>
</dbReference>
<evidence type="ECO:0000256" key="4">
    <source>
        <dbReference type="SAM" id="Phobius"/>
    </source>
</evidence>
<dbReference type="SMART" id="SM00421">
    <property type="entry name" value="HTH_LUXR"/>
    <property type="match status" value="1"/>
</dbReference>
<keyword evidence="4" id="KW-0472">Membrane</keyword>
<dbReference type="PANTHER" id="PTHR44688">
    <property type="entry name" value="DNA-BINDING TRANSCRIPTIONAL ACTIVATOR DEVR_DOSR"/>
    <property type="match status" value="1"/>
</dbReference>
<dbReference type="InterPro" id="IPR016032">
    <property type="entry name" value="Sig_transdc_resp-reg_C-effctor"/>
</dbReference>
<dbReference type="InterPro" id="IPR000792">
    <property type="entry name" value="Tscrpt_reg_LuxR_C"/>
</dbReference>
<dbReference type="GO" id="GO:0003677">
    <property type="term" value="F:DNA binding"/>
    <property type="evidence" value="ECO:0007669"/>
    <property type="project" value="UniProtKB-KW"/>
</dbReference>
<dbReference type="Pfam" id="PF00196">
    <property type="entry name" value="GerE"/>
    <property type="match status" value="1"/>
</dbReference>
<dbReference type="PROSITE" id="PS50043">
    <property type="entry name" value="HTH_LUXR_2"/>
    <property type="match status" value="1"/>
</dbReference>
<feature type="transmembrane region" description="Helical" evidence="4">
    <location>
        <begin position="134"/>
        <end position="162"/>
    </location>
</feature>
<dbReference type="Gene3D" id="1.10.10.10">
    <property type="entry name" value="Winged helix-like DNA-binding domain superfamily/Winged helix DNA-binding domain"/>
    <property type="match status" value="1"/>
</dbReference>
<keyword evidence="4" id="KW-1133">Transmembrane helix</keyword>
<keyword evidence="3" id="KW-0804">Transcription</keyword>
<evidence type="ECO:0000259" key="5">
    <source>
        <dbReference type="PROSITE" id="PS50043"/>
    </source>
</evidence>
<keyword evidence="1" id="KW-0805">Transcription regulation</keyword>
<dbReference type="InterPro" id="IPR036388">
    <property type="entry name" value="WH-like_DNA-bd_sf"/>
</dbReference>
<dbReference type="PRINTS" id="PR00038">
    <property type="entry name" value="HTHLUXR"/>
</dbReference>
<evidence type="ECO:0000313" key="6">
    <source>
        <dbReference type="EMBL" id="RSY90700.1"/>
    </source>
</evidence>
<reference evidence="6 7" key="1">
    <citation type="submission" date="2018-07" db="EMBL/GenBank/DDBJ databases">
        <title>Genomic and Epidemiologic Investigation of an Indolent Hospital Outbreak.</title>
        <authorList>
            <person name="Johnson R.C."/>
            <person name="Deming C."/>
            <person name="Conlan S."/>
            <person name="Zellmer C.J."/>
            <person name="Michelin A.V."/>
            <person name="Lee-Lin S."/>
            <person name="Thomas P.J."/>
            <person name="Park M."/>
            <person name="Weingarten R.A."/>
            <person name="Less J."/>
            <person name="Dekker J.P."/>
            <person name="Frank K.M."/>
            <person name="Musser K.A."/>
            <person name="Mcquiston J.R."/>
            <person name="Henderson D.K."/>
            <person name="Lau A.F."/>
            <person name="Palmore T.N."/>
            <person name="Segre J.A."/>
        </authorList>
    </citation>
    <scope>NUCLEOTIDE SEQUENCE [LARGE SCALE GENOMIC DNA]</scope>
    <source>
        <strain evidence="6 7">SK-CDC1_0717</strain>
    </source>
</reference>
<proteinExistence type="predicted"/>
<name>A0A430G9J1_9SPHN</name>